<dbReference type="GO" id="GO:0005737">
    <property type="term" value="C:cytoplasm"/>
    <property type="evidence" value="ECO:0007669"/>
    <property type="project" value="TreeGrafter"/>
</dbReference>
<dbReference type="AlphaFoldDB" id="A0A2N3LPX7"/>
<dbReference type="FunFam" id="3.30.559.10:FF:000007">
    <property type="entry name" value="Dihydrolipoamide acetyltransferase component of pyruvate dehydrogenase complex"/>
    <property type="match status" value="1"/>
</dbReference>
<dbReference type="CDD" id="cd06849">
    <property type="entry name" value="lipoyl_domain"/>
    <property type="match status" value="1"/>
</dbReference>
<proteinExistence type="inferred from homology"/>
<dbReference type="PANTHER" id="PTHR43178">
    <property type="entry name" value="DIHYDROLIPOAMIDE ACETYLTRANSFERASE COMPONENT OF PYRUVATE DEHYDROGENASE COMPLEX"/>
    <property type="match status" value="1"/>
</dbReference>
<comment type="cofactor">
    <cofactor evidence="1 6">
        <name>(R)-lipoate</name>
        <dbReference type="ChEBI" id="CHEBI:83088"/>
    </cofactor>
</comment>
<dbReference type="Gene3D" id="4.10.320.10">
    <property type="entry name" value="E3-binding domain"/>
    <property type="match status" value="1"/>
</dbReference>
<dbReference type="OrthoDB" id="9805770at2"/>
<evidence type="ECO:0000256" key="5">
    <source>
        <dbReference type="ARBA" id="ARBA00023315"/>
    </source>
</evidence>
<dbReference type="SUPFAM" id="SSF52777">
    <property type="entry name" value="CoA-dependent acyltransferases"/>
    <property type="match status" value="1"/>
</dbReference>
<organism evidence="9 10">
    <name type="scientific">Heyndrickxia camelliae</name>
    <dbReference type="NCBI Taxonomy" id="1707093"/>
    <lineage>
        <taxon>Bacteria</taxon>
        <taxon>Bacillati</taxon>
        <taxon>Bacillota</taxon>
        <taxon>Bacilli</taxon>
        <taxon>Bacillales</taxon>
        <taxon>Bacillaceae</taxon>
        <taxon>Heyndrickxia</taxon>
    </lineage>
</organism>
<dbReference type="Gene3D" id="3.30.559.10">
    <property type="entry name" value="Chloramphenicol acetyltransferase-like domain"/>
    <property type="match status" value="1"/>
</dbReference>
<comment type="similarity">
    <text evidence="2 6">Belongs to the 2-oxoacid dehydrogenase family.</text>
</comment>
<keyword evidence="3 6" id="KW-0808">Transferase</keyword>
<accession>A0A2N3LPX7</accession>
<dbReference type="GO" id="GO:0016407">
    <property type="term" value="F:acetyltransferase activity"/>
    <property type="evidence" value="ECO:0007669"/>
    <property type="project" value="TreeGrafter"/>
</dbReference>
<dbReference type="InterPro" id="IPR000089">
    <property type="entry name" value="Biotin_lipoyl"/>
</dbReference>
<dbReference type="PROSITE" id="PS51826">
    <property type="entry name" value="PSBD"/>
    <property type="match status" value="1"/>
</dbReference>
<keyword evidence="5 6" id="KW-0012">Acyltransferase</keyword>
<dbReference type="InterPro" id="IPR036625">
    <property type="entry name" value="E3-bd_dom_sf"/>
</dbReference>
<dbReference type="EMBL" id="PIQO01000001">
    <property type="protein sequence ID" value="PKR86604.1"/>
    <property type="molecule type" value="Genomic_DNA"/>
</dbReference>
<evidence type="ECO:0000259" key="7">
    <source>
        <dbReference type="PROSITE" id="PS50968"/>
    </source>
</evidence>
<evidence type="ECO:0000259" key="8">
    <source>
        <dbReference type="PROSITE" id="PS51826"/>
    </source>
</evidence>
<evidence type="ECO:0000256" key="1">
    <source>
        <dbReference type="ARBA" id="ARBA00001938"/>
    </source>
</evidence>
<reference evidence="9 10" key="1">
    <citation type="submission" date="2017-11" db="EMBL/GenBank/DDBJ databases">
        <title>Bacillus camelliae sp. nov., isolated from pu'er tea.</title>
        <authorList>
            <person name="Niu L."/>
        </authorList>
    </citation>
    <scope>NUCLEOTIDE SEQUENCE [LARGE SCALE GENOMIC DNA]</scope>
    <source>
        <strain evidence="9 10">7578-1</strain>
    </source>
</reference>
<dbReference type="InterPro" id="IPR023213">
    <property type="entry name" value="CAT-like_dom_sf"/>
</dbReference>
<dbReference type="SUPFAM" id="SSF47005">
    <property type="entry name" value="Peripheral subunit-binding domain of 2-oxo acid dehydrogenase complex"/>
    <property type="match status" value="1"/>
</dbReference>
<dbReference type="InterPro" id="IPR050743">
    <property type="entry name" value="2-oxoacid_DH_E2_comp"/>
</dbReference>
<evidence type="ECO:0000256" key="3">
    <source>
        <dbReference type="ARBA" id="ARBA00022679"/>
    </source>
</evidence>
<dbReference type="Pfam" id="PF00198">
    <property type="entry name" value="2-oxoacid_dh"/>
    <property type="match status" value="1"/>
</dbReference>
<dbReference type="RefSeq" id="WP_101352255.1">
    <property type="nucleotide sequence ID" value="NZ_PIQO01000001.1"/>
</dbReference>
<dbReference type="PROSITE" id="PS50968">
    <property type="entry name" value="BIOTINYL_LIPOYL"/>
    <property type="match status" value="1"/>
</dbReference>
<dbReference type="Proteomes" id="UP000233440">
    <property type="component" value="Unassembled WGS sequence"/>
</dbReference>
<gene>
    <name evidence="9" type="ORF">CWO92_00635</name>
</gene>
<dbReference type="PANTHER" id="PTHR43178:SF5">
    <property type="entry name" value="LIPOAMIDE ACYLTRANSFERASE COMPONENT OF BRANCHED-CHAIN ALPHA-KETO ACID DEHYDROGENASE COMPLEX, MITOCHONDRIAL"/>
    <property type="match status" value="1"/>
</dbReference>
<evidence type="ECO:0000256" key="4">
    <source>
        <dbReference type="ARBA" id="ARBA00022823"/>
    </source>
</evidence>
<name>A0A2N3LPX7_9BACI</name>
<dbReference type="SUPFAM" id="SSF51230">
    <property type="entry name" value="Single hybrid motif"/>
    <property type="match status" value="1"/>
</dbReference>
<dbReference type="InterPro" id="IPR001078">
    <property type="entry name" value="2-oxoacid_DH_actylTfrase"/>
</dbReference>
<dbReference type="Gene3D" id="2.40.50.100">
    <property type="match status" value="1"/>
</dbReference>
<evidence type="ECO:0000313" key="9">
    <source>
        <dbReference type="EMBL" id="PKR86604.1"/>
    </source>
</evidence>
<evidence type="ECO:0000313" key="10">
    <source>
        <dbReference type="Proteomes" id="UP000233440"/>
    </source>
</evidence>
<protein>
    <recommendedName>
        <fullName evidence="6">Dihydrolipoamide acetyltransferase component of pyruvate dehydrogenase complex</fullName>
        <ecNumber evidence="6">2.3.1.-</ecNumber>
    </recommendedName>
</protein>
<dbReference type="Pfam" id="PF00364">
    <property type="entry name" value="Biotin_lipoyl"/>
    <property type="match status" value="1"/>
</dbReference>
<evidence type="ECO:0000256" key="6">
    <source>
        <dbReference type="RuleBase" id="RU003423"/>
    </source>
</evidence>
<evidence type="ECO:0000256" key="2">
    <source>
        <dbReference type="ARBA" id="ARBA00007317"/>
    </source>
</evidence>
<feature type="domain" description="Peripheral subunit-binding (PSBD)" evidence="8">
    <location>
        <begin position="100"/>
        <end position="137"/>
    </location>
</feature>
<dbReference type="InterPro" id="IPR011053">
    <property type="entry name" value="Single_hybrid_motif"/>
</dbReference>
<sequence>MMLVEVKLHDIGEGMTEGEVLNYLVKKGDRVKIDQPLVEVQTDKMTAELPSPISGVVRDILIEEGTNVSVGTTLLIIDTEEMHLDFSDRPEKPLPKKRIIAAPHTRRIARELGVNIEQVIGTGPIGRVTDEDIYKFIRKAEVSSSTTEEETMVETRKESTSLPKINKEEIPFKGRRKQIAAKMVQSLYTIPHVTHFEEVDVTNLLSLKNELKNDGTNISVAAFFIKAIYLALKDYPIFNSVLDVEKERILLKNEYNIGIAVDTREGLIVPVIHHVEQKNITTIYQEMKDCIQKAQNNKLTKEDITGGTFTISNVGPLGGIGATPIINYPESALVSFHKTKKRPVVINDEIVVRSIMNLSMSFDHRVADGATAVAFTNRLVELLENPSKMILELQ</sequence>
<keyword evidence="4 6" id="KW-0450">Lipoyl</keyword>
<dbReference type="GO" id="GO:0031405">
    <property type="term" value="F:lipoic acid binding"/>
    <property type="evidence" value="ECO:0007669"/>
    <property type="project" value="TreeGrafter"/>
</dbReference>
<dbReference type="EC" id="2.3.1.-" evidence="6"/>
<keyword evidence="10" id="KW-1185">Reference proteome</keyword>
<feature type="domain" description="Lipoyl-binding" evidence="7">
    <location>
        <begin position="3"/>
        <end position="78"/>
    </location>
</feature>
<dbReference type="InterPro" id="IPR004167">
    <property type="entry name" value="PSBD"/>
</dbReference>
<dbReference type="Pfam" id="PF02817">
    <property type="entry name" value="E3_binding"/>
    <property type="match status" value="1"/>
</dbReference>
<comment type="caution">
    <text evidence="9">The sequence shown here is derived from an EMBL/GenBank/DDBJ whole genome shotgun (WGS) entry which is preliminary data.</text>
</comment>